<evidence type="ECO:0000313" key="4">
    <source>
        <dbReference type="Proteomes" id="UP000006727"/>
    </source>
</evidence>
<dbReference type="Gramene" id="Pp3c18_14150V3.2">
    <property type="protein sequence ID" value="Pp3c18_14150V3.2"/>
    <property type="gene ID" value="Pp3c18_14150"/>
</dbReference>
<protein>
    <recommendedName>
        <fullName evidence="5">Protein MIZU-KUSSEI 1</fullName>
    </recommendedName>
</protein>
<accession>A0A2K1J119</accession>
<evidence type="ECO:0000256" key="1">
    <source>
        <dbReference type="SAM" id="MobiDB-lite"/>
    </source>
</evidence>
<feature type="region of interest" description="Disordered" evidence="1">
    <location>
        <begin position="1"/>
        <end position="29"/>
    </location>
</feature>
<dbReference type="OrthoDB" id="672310at2759"/>
<organism evidence="2">
    <name type="scientific">Physcomitrium patens</name>
    <name type="common">Spreading-leaved earth moss</name>
    <name type="synonym">Physcomitrella patens</name>
    <dbReference type="NCBI Taxonomy" id="3218"/>
    <lineage>
        <taxon>Eukaryota</taxon>
        <taxon>Viridiplantae</taxon>
        <taxon>Streptophyta</taxon>
        <taxon>Embryophyta</taxon>
        <taxon>Bryophyta</taxon>
        <taxon>Bryophytina</taxon>
        <taxon>Bryopsida</taxon>
        <taxon>Funariidae</taxon>
        <taxon>Funariales</taxon>
        <taxon>Funariaceae</taxon>
        <taxon>Physcomitrium</taxon>
    </lineage>
</organism>
<reference evidence="2 4" key="2">
    <citation type="journal article" date="2018" name="Plant J.">
        <title>The Physcomitrella patens chromosome-scale assembly reveals moss genome structure and evolution.</title>
        <authorList>
            <person name="Lang D."/>
            <person name="Ullrich K.K."/>
            <person name="Murat F."/>
            <person name="Fuchs J."/>
            <person name="Jenkins J."/>
            <person name="Haas F.B."/>
            <person name="Piednoel M."/>
            <person name="Gundlach H."/>
            <person name="Van Bel M."/>
            <person name="Meyberg R."/>
            <person name="Vives C."/>
            <person name="Morata J."/>
            <person name="Symeonidi A."/>
            <person name="Hiss M."/>
            <person name="Muchero W."/>
            <person name="Kamisugi Y."/>
            <person name="Saleh O."/>
            <person name="Blanc G."/>
            <person name="Decker E.L."/>
            <person name="van Gessel N."/>
            <person name="Grimwood J."/>
            <person name="Hayes R.D."/>
            <person name="Graham S.W."/>
            <person name="Gunter L.E."/>
            <person name="McDaniel S.F."/>
            <person name="Hoernstein S.N.W."/>
            <person name="Larsson A."/>
            <person name="Li F.W."/>
            <person name="Perroud P.F."/>
            <person name="Phillips J."/>
            <person name="Ranjan P."/>
            <person name="Rokshar D.S."/>
            <person name="Rothfels C.J."/>
            <person name="Schneider L."/>
            <person name="Shu S."/>
            <person name="Stevenson D.W."/>
            <person name="Thummler F."/>
            <person name="Tillich M."/>
            <person name="Villarreal Aguilar J.C."/>
            <person name="Widiez T."/>
            <person name="Wong G.K."/>
            <person name="Wymore A."/>
            <person name="Zhang Y."/>
            <person name="Zimmer A.D."/>
            <person name="Quatrano R.S."/>
            <person name="Mayer K.F.X."/>
            <person name="Goodstein D."/>
            <person name="Casacuberta J.M."/>
            <person name="Vandepoele K."/>
            <person name="Reski R."/>
            <person name="Cuming A.C."/>
            <person name="Tuskan G.A."/>
            <person name="Maumus F."/>
            <person name="Salse J."/>
            <person name="Schmutz J."/>
            <person name="Rensing S.A."/>
        </authorList>
    </citation>
    <scope>NUCLEOTIDE SEQUENCE [LARGE SCALE GENOMIC DNA]</scope>
    <source>
        <strain evidence="3 4">cv. Gransden 2004</strain>
    </source>
</reference>
<dbReference type="GeneID" id="112295059"/>
<name>A0A2K1J119_PHYPA</name>
<proteinExistence type="predicted"/>
<dbReference type="Proteomes" id="UP000006727">
    <property type="component" value="Chromosome 18"/>
</dbReference>
<keyword evidence="4" id="KW-1185">Reference proteome</keyword>
<dbReference type="GO" id="GO:0010274">
    <property type="term" value="P:hydrotropism"/>
    <property type="evidence" value="ECO:0007669"/>
    <property type="project" value="InterPro"/>
</dbReference>
<dbReference type="EnsemblPlants" id="Pp3c18_14150V3.4">
    <property type="protein sequence ID" value="Pp3c18_14150V3.4"/>
    <property type="gene ID" value="Pp3c18_14150"/>
</dbReference>
<dbReference type="AlphaFoldDB" id="A0A2K1J119"/>
<reference evidence="2 4" key="1">
    <citation type="journal article" date="2008" name="Science">
        <title>The Physcomitrella genome reveals evolutionary insights into the conquest of land by plants.</title>
        <authorList>
            <person name="Rensing S."/>
            <person name="Lang D."/>
            <person name="Zimmer A."/>
            <person name="Terry A."/>
            <person name="Salamov A."/>
            <person name="Shapiro H."/>
            <person name="Nishiyama T."/>
            <person name="Perroud P.-F."/>
            <person name="Lindquist E."/>
            <person name="Kamisugi Y."/>
            <person name="Tanahashi T."/>
            <person name="Sakakibara K."/>
            <person name="Fujita T."/>
            <person name="Oishi K."/>
            <person name="Shin-I T."/>
            <person name="Kuroki Y."/>
            <person name="Toyoda A."/>
            <person name="Suzuki Y."/>
            <person name="Hashimoto A."/>
            <person name="Yamaguchi K."/>
            <person name="Sugano A."/>
            <person name="Kohara Y."/>
            <person name="Fujiyama A."/>
            <person name="Anterola A."/>
            <person name="Aoki S."/>
            <person name="Ashton N."/>
            <person name="Barbazuk W.B."/>
            <person name="Barker E."/>
            <person name="Bennetzen J."/>
            <person name="Bezanilla M."/>
            <person name="Blankenship R."/>
            <person name="Cho S.H."/>
            <person name="Dutcher S."/>
            <person name="Estelle M."/>
            <person name="Fawcett J.A."/>
            <person name="Gundlach H."/>
            <person name="Hanada K."/>
            <person name="Heyl A."/>
            <person name="Hicks K.A."/>
            <person name="Hugh J."/>
            <person name="Lohr M."/>
            <person name="Mayer K."/>
            <person name="Melkozernov A."/>
            <person name="Murata T."/>
            <person name="Nelson D."/>
            <person name="Pils B."/>
            <person name="Prigge M."/>
            <person name="Reiss B."/>
            <person name="Renner T."/>
            <person name="Rombauts S."/>
            <person name="Rushton P."/>
            <person name="Sanderfoot A."/>
            <person name="Schween G."/>
            <person name="Shiu S.-H."/>
            <person name="Stueber K."/>
            <person name="Theodoulou F.L."/>
            <person name="Tu H."/>
            <person name="Van de Peer Y."/>
            <person name="Verrier P.J."/>
            <person name="Waters E."/>
            <person name="Wood A."/>
            <person name="Yang L."/>
            <person name="Cove D."/>
            <person name="Cuming A."/>
            <person name="Hasebe M."/>
            <person name="Lucas S."/>
            <person name="Mishler D.B."/>
            <person name="Reski R."/>
            <person name="Grigoriev I."/>
            <person name="Quatrano R.S."/>
            <person name="Boore J.L."/>
        </authorList>
    </citation>
    <scope>NUCLEOTIDE SEQUENCE [LARGE SCALE GENOMIC DNA]</scope>
    <source>
        <strain evidence="3 4">cv. Gransden 2004</strain>
    </source>
</reference>
<dbReference type="PANTHER" id="PTHR31696:SF71">
    <property type="entry name" value="PROTEIN MIZU-KUSSEI 1"/>
    <property type="match status" value="1"/>
</dbReference>
<dbReference type="NCBIfam" id="TIGR01570">
    <property type="entry name" value="A_thal_3588"/>
    <property type="match status" value="1"/>
</dbReference>
<dbReference type="InterPro" id="IPR006460">
    <property type="entry name" value="MIZ1-like_pln"/>
</dbReference>
<dbReference type="Gramene" id="Pp3c18_14150V3.1">
    <property type="protein sequence ID" value="Pp3c18_14150V3.1"/>
    <property type="gene ID" value="Pp3c18_14150"/>
</dbReference>
<dbReference type="EnsemblPlants" id="Pp3c18_14150V3.3">
    <property type="protein sequence ID" value="Pp3c18_14150V3.3"/>
    <property type="gene ID" value="Pp3c18_14150"/>
</dbReference>
<dbReference type="EnsemblPlants" id="Pp3c18_14150V3.1">
    <property type="protein sequence ID" value="Pp3c18_14150V3.1"/>
    <property type="gene ID" value="Pp3c18_14150"/>
</dbReference>
<sequence length="219" mass="24151">MRKSAADSSKVKSSVSGKPTPVSSDKRIRKPRKISSVLRDFFHIPLFSCRGSDSGYDNRPQLGTSVIGTLYGQRKGNVLLAIQDDPKCLPLFILELATQTGSLVREMASGLVRIALECEKTPGEGKLLLQESTWSMYCNGRKTGYATRRECTEIDRHILTLVQAVSMGAGVLPMAKESELMYMRARFGRVTTSADSESFYIMNPDGSEGPELSIFLTRT</sequence>
<dbReference type="EMBL" id="ABEU02000018">
    <property type="protein sequence ID" value="PNR35217.1"/>
    <property type="molecule type" value="Genomic_DNA"/>
</dbReference>
<evidence type="ECO:0000313" key="3">
    <source>
        <dbReference type="EnsemblPlants" id="Pp3c18_14150V3.1"/>
    </source>
</evidence>
<dbReference type="Pfam" id="PF04759">
    <property type="entry name" value="DUF617"/>
    <property type="match status" value="1"/>
</dbReference>
<dbReference type="Gramene" id="Pp3c18_14150V3.3">
    <property type="protein sequence ID" value="Pp3c18_14150V3.3"/>
    <property type="gene ID" value="Pp3c18_14150"/>
</dbReference>
<evidence type="ECO:0008006" key="5">
    <source>
        <dbReference type="Google" id="ProtNLM"/>
    </source>
</evidence>
<dbReference type="PaxDb" id="3218-PP1S3_412V6.1"/>
<dbReference type="RefSeq" id="XP_024401963.1">
    <property type="nucleotide sequence ID" value="XM_024546195.2"/>
</dbReference>
<evidence type="ECO:0000313" key="2">
    <source>
        <dbReference type="EMBL" id="PNR35217.1"/>
    </source>
</evidence>
<reference evidence="3" key="3">
    <citation type="submission" date="2020-12" db="UniProtKB">
        <authorList>
            <consortium name="EnsemblPlants"/>
        </authorList>
    </citation>
    <scope>IDENTIFICATION</scope>
</reference>
<dbReference type="PANTHER" id="PTHR31696">
    <property type="entry name" value="PROTEIN MIZU-KUSSEI 1"/>
    <property type="match status" value="1"/>
</dbReference>
<dbReference type="Gramene" id="Pp3c18_14150V3.4">
    <property type="protein sequence ID" value="Pp3c18_14150V3.4"/>
    <property type="gene ID" value="Pp3c18_14150"/>
</dbReference>
<dbReference type="EnsemblPlants" id="Pp3c18_14150V3.2">
    <property type="protein sequence ID" value="Pp3c18_14150V3.2"/>
    <property type="gene ID" value="Pp3c18_14150"/>
</dbReference>
<feature type="compositionally biased region" description="Low complexity" evidence="1">
    <location>
        <begin position="1"/>
        <end position="23"/>
    </location>
</feature>
<dbReference type="OMA" id="LFHEPAW"/>
<gene>
    <name evidence="3" type="primary">LOC112295059</name>
    <name evidence="2" type="ORF">PHYPA_023116</name>
</gene>